<dbReference type="PANTHER" id="PTHR46509:SF1">
    <property type="entry name" value="PHOSPHOADENOSINE PHOSPHOSULFATE REDUCTASE"/>
    <property type="match status" value="1"/>
</dbReference>
<proteinExistence type="inferred from homology"/>
<dbReference type="InterPro" id="IPR002500">
    <property type="entry name" value="PAPS_reduct_dom"/>
</dbReference>
<dbReference type="Gene3D" id="3.40.50.620">
    <property type="entry name" value="HUPs"/>
    <property type="match status" value="1"/>
</dbReference>
<dbReference type="GO" id="GO:0070814">
    <property type="term" value="P:hydrogen sulfide biosynthetic process"/>
    <property type="evidence" value="ECO:0007669"/>
    <property type="project" value="UniProtKB-UniRule"/>
</dbReference>
<comment type="subcellular location">
    <subcellularLocation>
        <location evidence="4">Cytoplasm</location>
    </subcellularLocation>
</comment>
<dbReference type="InterPro" id="IPR014729">
    <property type="entry name" value="Rossmann-like_a/b/a_fold"/>
</dbReference>
<feature type="binding site" evidence="4">
    <location>
        <position position="111"/>
    </location>
    <ligand>
        <name>[4Fe-4S] cluster</name>
        <dbReference type="ChEBI" id="CHEBI:49883"/>
    </ligand>
</feature>
<dbReference type="Pfam" id="PF01507">
    <property type="entry name" value="PAPS_reduct"/>
    <property type="match status" value="1"/>
</dbReference>
<dbReference type="PANTHER" id="PTHR46509">
    <property type="entry name" value="PHOSPHOADENOSINE PHOSPHOSULFATE REDUCTASE"/>
    <property type="match status" value="1"/>
</dbReference>
<dbReference type="GO" id="GO:0005737">
    <property type="term" value="C:cytoplasm"/>
    <property type="evidence" value="ECO:0007669"/>
    <property type="project" value="UniProtKB-SubCell"/>
</dbReference>
<reference evidence="6 7" key="1">
    <citation type="submission" date="2020-07" db="EMBL/GenBank/DDBJ databases">
        <title>Genomic Encyclopedia of Type Strains, Phase IV (KMG-V): Genome sequencing to study the core and pangenomes of soil and plant-associated prokaryotes.</title>
        <authorList>
            <person name="Whitman W."/>
        </authorList>
    </citation>
    <scope>NUCLEOTIDE SEQUENCE [LARGE SCALE GENOMIC DNA]</scope>
    <source>
        <strain evidence="6 7">X4EP2</strain>
    </source>
</reference>
<dbReference type="PIRSF" id="PIRSF000857">
    <property type="entry name" value="PAPS_reductase"/>
    <property type="match status" value="1"/>
</dbReference>
<dbReference type="SUPFAM" id="SSF52402">
    <property type="entry name" value="Adenine nucleotide alpha hydrolases-like"/>
    <property type="match status" value="1"/>
</dbReference>
<dbReference type="InterPro" id="IPR004511">
    <property type="entry name" value="PAPS/APS_Rdtase"/>
</dbReference>
<keyword evidence="4" id="KW-0408">Iron</keyword>
<comment type="catalytic activity">
    <reaction evidence="4">
        <text>[thioredoxin]-disulfide + sulfite + AMP + 2 H(+) = adenosine 5'-phosphosulfate + [thioredoxin]-dithiol</text>
        <dbReference type="Rhea" id="RHEA:21976"/>
        <dbReference type="Rhea" id="RHEA-COMP:10698"/>
        <dbReference type="Rhea" id="RHEA-COMP:10700"/>
        <dbReference type="ChEBI" id="CHEBI:15378"/>
        <dbReference type="ChEBI" id="CHEBI:17359"/>
        <dbReference type="ChEBI" id="CHEBI:29950"/>
        <dbReference type="ChEBI" id="CHEBI:50058"/>
        <dbReference type="ChEBI" id="CHEBI:58243"/>
        <dbReference type="ChEBI" id="CHEBI:456215"/>
        <dbReference type="EC" id="1.8.4.10"/>
    </reaction>
</comment>
<protein>
    <recommendedName>
        <fullName evidence="4">Adenosine 5'-phosphosulfate reductase</fullName>
        <shortName evidence="4">APS reductase</shortName>
        <ecNumber evidence="4">1.8.4.10</ecNumber>
    </recommendedName>
    <alternativeName>
        <fullName evidence="4">5'-adenylylsulfate reductase</fullName>
    </alternativeName>
    <alternativeName>
        <fullName evidence="4">Thioredoxin-dependent 5'-adenylylsulfate reductase</fullName>
    </alternativeName>
</protein>
<keyword evidence="4" id="KW-0411">Iron-sulfur</keyword>
<dbReference type="GO" id="GO:0019379">
    <property type="term" value="P:sulfate assimilation, phosphoadenylyl sulfate reduction by phosphoadenylyl-sulfate reductase (thioredoxin)"/>
    <property type="evidence" value="ECO:0007669"/>
    <property type="project" value="UniProtKB-UniRule"/>
</dbReference>
<sequence length="231" mass="26242">MNAVESVIDYEELSAEALVEQILRESAGQKVCLTSSFQIEDMVVLHLLRKHLLDVPVIFLETGYHFAELLAYRDRMTAEWGLNLLNAMPLTTLKEHEAQFGLLHIVQPTECCRIRKVEPLMRSLEPYAWWFTGLRREQSPTRAALKKIEDHRTPTGKQMKKVSVLADWTWAQVTEYADLHQIPKLGLYEKGYTSIGCEPCTAIPEAGADARSGRWGGKKLECGIHTFSEKA</sequence>
<keyword evidence="4" id="KW-0479">Metal-binding</keyword>
<organism evidence="6 7">
    <name type="scientific">Granulicella arctica</name>
    <dbReference type="NCBI Taxonomy" id="940613"/>
    <lineage>
        <taxon>Bacteria</taxon>
        <taxon>Pseudomonadati</taxon>
        <taxon>Acidobacteriota</taxon>
        <taxon>Terriglobia</taxon>
        <taxon>Terriglobales</taxon>
        <taxon>Acidobacteriaceae</taxon>
        <taxon>Granulicella</taxon>
    </lineage>
</organism>
<evidence type="ECO:0000256" key="1">
    <source>
        <dbReference type="ARBA" id="ARBA00009732"/>
    </source>
</evidence>
<dbReference type="GO" id="GO:0043866">
    <property type="term" value="F:adenylyl-sulfate reductase (thioredoxin) activity"/>
    <property type="evidence" value="ECO:0007669"/>
    <property type="project" value="UniProtKB-EC"/>
</dbReference>
<comment type="caution">
    <text evidence="6">The sequence shown here is derived from an EMBL/GenBank/DDBJ whole genome shotgun (WGS) entry which is preliminary data.</text>
</comment>
<keyword evidence="2 4" id="KW-0560">Oxidoreductase</keyword>
<feature type="binding site" evidence="4">
    <location>
        <position position="112"/>
    </location>
    <ligand>
        <name>[4Fe-4S] cluster</name>
        <dbReference type="ChEBI" id="CHEBI:49883"/>
    </ligand>
</feature>
<comment type="similarity">
    <text evidence="1 4">Belongs to the PAPS reductase family. CysH subfamily.</text>
</comment>
<dbReference type="HAMAP" id="MF_00063">
    <property type="entry name" value="CysH"/>
    <property type="match status" value="1"/>
</dbReference>
<accession>A0A7Y9PGC6</accession>
<comment type="cofactor">
    <cofactor evidence="4">
        <name>[4Fe-4S] cluster</name>
        <dbReference type="ChEBI" id="CHEBI:49883"/>
    </cofactor>
    <text evidence="4">Binds 1 [4Fe-4S] cluster per subunit.</text>
</comment>
<dbReference type="RefSeq" id="WP_179489622.1">
    <property type="nucleotide sequence ID" value="NZ_JACCCW010000001.1"/>
</dbReference>
<evidence type="ECO:0000259" key="5">
    <source>
        <dbReference type="Pfam" id="PF01507"/>
    </source>
</evidence>
<evidence type="ECO:0000313" key="6">
    <source>
        <dbReference type="EMBL" id="NYF79387.1"/>
    </source>
</evidence>
<dbReference type="AlphaFoldDB" id="A0A7Y9PGC6"/>
<dbReference type="GO" id="GO:0046872">
    <property type="term" value="F:metal ion binding"/>
    <property type="evidence" value="ECO:0007669"/>
    <property type="project" value="UniProtKB-KW"/>
</dbReference>
<keyword evidence="7" id="KW-1185">Reference proteome</keyword>
<evidence type="ECO:0000256" key="2">
    <source>
        <dbReference type="ARBA" id="ARBA00023002"/>
    </source>
</evidence>
<feature type="domain" description="Phosphoadenosine phosphosulphate reductase" evidence="5">
    <location>
        <begin position="31"/>
        <end position="202"/>
    </location>
</feature>
<feature type="active site" description="Nucleophile; cysteine thiosulfonate intermediate" evidence="4">
    <location>
        <position position="222"/>
    </location>
</feature>
<evidence type="ECO:0000256" key="3">
    <source>
        <dbReference type="ARBA" id="ARBA00024327"/>
    </source>
</evidence>
<evidence type="ECO:0000313" key="7">
    <source>
        <dbReference type="Proteomes" id="UP000589520"/>
    </source>
</evidence>
<dbReference type="GO" id="GO:0051539">
    <property type="term" value="F:4 iron, 4 sulfur cluster binding"/>
    <property type="evidence" value="ECO:0007669"/>
    <property type="project" value="UniProtKB-UniRule"/>
</dbReference>
<keyword evidence="4" id="KW-0963">Cytoplasm</keyword>
<feature type="binding site" evidence="4">
    <location>
        <position position="200"/>
    </location>
    <ligand>
        <name>[4Fe-4S] cluster</name>
        <dbReference type="ChEBI" id="CHEBI:49883"/>
    </ligand>
</feature>
<feature type="binding site" evidence="4">
    <location>
        <position position="197"/>
    </location>
    <ligand>
        <name>[4Fe-4S] cluster</name>
        <dbReference type="ChEBI" id="CHEBI:49883"/>
    </ligand>
</feature>
<name>A0A7Y9PGC6_9BACT</name>
<dbReference type="EC" id="1.8.4.10" evidence="4"/>
<dbReference type="GO" id="GO:0004604">
    <property type="term" value="F:phosphoadenylyl-sulfate reductase (thioredoxin) activity"/>
    <property type="evidence" value="ECO:0007669"/>
    <property type="project" value="UniProtKB-UniRule"/>
</dbReference>
<dbReference type="EMBL" id="JACCCW010000001">
    <property type="protein sequence ID" value="NYF79387.1"/>
    <property type="molecule type" value="Genomic_DNA"/>
</dbReference>
<dbReference type="Proteomes" id="UP000589520">
    <property type="component" value="Unassembled WGS sequence"/>
</dbReference>
<gene>
    <name evidence="4" type="primary">cysH</name>
    <name evidence="6" type="ORF">HDF17_001674</name>
</gene>
<comment type="pathway">
    <text evidence="3 4">Sulfur metabolism; hydrogen sulfide biosynthesis; sulfite from sulfate.</text>
</comment>
<dbReference type="NCBIfam" id="NF002537">
    <property type="entry name" value="PRK02090.1"/>
    <property type="match status" value="1"/>
</dbReference>
<evidence type="ECO:0000256" key="4">
    <source>
        <dbReference type="HAMAP-Rule" id="MF_00063"/>
    </source>
</evidence>
<comment type="function">
    <text evidence="4">Catalyzes the formation of sulfite from adenosine 5'-phosphosulfate (APS) using thioredoxin as an electron donor.</text>
</comment>